<accession>A0A1Y1Q822</accession>
<dbReference type="EMBL" id="MTEJ01000716">
    <property type="protein sequence ID" value="OQW99062.1"/>
    <property type="molecule type" value="Genomic_DNA"/>
</dbReference>
<comment type="caution">
    <text evidence="1">The sequence shown here is derived from an EMBL/GenBank/DDBJ whole genome shotgun (WGS) entry which is preliminary data.</text>
</comment>
<sequence length="74" mass="7981">MERVEIGGMVQALTPKAALIHDDGAERWIPRKFCRVVAGDLVRGCWVVLSVPLWLIEKQERGGASPTPSAPSAG</sequence>
<organism evidence="1 2">
    <name type="scientific">Thiothrix lacustris</name>
    <dbReference type="NCBI Taxonomy" id="525917"/>
    <lineage>
        <taxon>Bacteria</taxon>
        <taxon>Pseudomonadati</taxon>
        <taxon>Pseudomonadota</taxon>
        <taxon>Gammaproteobacteria</taxon>
        <taxon>Thiotrichales</taxon>
        <taxon>Thiotrichaceae</taxon>
        <taxon>Thiothrix</taxon>
    </lineage>
</organism>
<proteinExistence type="predicted"/>
<gene>
    <name evidence="1" type="ORF">BWK73_51130</name>
</gene>
<evidence type="ECO:0000313" key="1">
    <source>
        <dbReference type="EMBL" id="OQW99062.1"/>
    </source>
</evidence>
<dbReference type="AlphaFoldDB" id="A0A1Y1Q822"/>
<reference evidence="1 2" key="1">
    <citation type="submission" date="2017-01" db="EMBL/GenBank/DDBJ databases">
        <title>Novel large sulfur bacteria in the metagenomes of groundwater-fed chemosynthetic microbial mats in the Lake Huron basin.</title>
        <authorList>
            <person name="Sharrar A.M."/>
            <person name="Flood B.E."/>
            <person name="Bailey J.V."/>
            <person name="Jones D.S."/>
            <person name="Biddanda B."/>
            <person name="Ruberg S.A."/>
            <person name="Marcus D.N."/>
            <person name="Dick G.J."/>
        </authorList>
    </citation>
    <scope>NUCLEOTIDE SEQUENCE [LARGE SCALE GENOMIC DNA]</scope>
    <source>
        <strain evidence="1">A8</strain>
    </source>
</reference>
<feature type="non-terminal residue" evidence="1">
    <location>
        <position position="74"/>
    </location>
</feature>
<name>A0A1Y1Q822_9GAMM</name>
<evidence type="ECO:0000313" key="2">
    <source>
        <dbReference type="Proteomes" id="UP000192491"/>
    </source>
</evidence>
<dbReference type="Proteomes" id="UP000192491">
    <property type="component" value="Unassembled WGS sequence"/>
</dbReference>
<protein>
    <submittedName>
        <fullName evidence="1">Uncharacterized protein</fullName>
    </submittedName>
</protein>